<evidence type="ECO:0000313" key="3">
    <source>
        <dbReference type="EMBL" id="QHQ33672.1"/>
    </source>
</evidence>
<name>A0A6P1SZL0_9RHOB</name>
<dbReference type="SUPFAM" id="SSF56176">
    <property type="entry name" value="FAD-binding/transporter-associated domain-like"/>
    <property type="match status" value="1"/>
</dbReference>
<dbReference type="Proteomes" id="UP000464495">
    <property type="component" value="Chromosome"/>
</dbReference>
<sequence length="432" mass="47347">MKHDTYSGWGRVLKATGDIARPEKAATPRPIAPAIGNLRTYGDAALNDGGTVVQMTRMDRFIVFDPLTGVLKAEAGVTIAEILRVFGPKGWMPAAMPGTAYATLGGAVAADVHGKNHETMGSFGQHVLEFELRNNENKVETIRPEDPLFRATIGGMGLTGIIETATIQLAPCPSMMMDVTEKRMPNLAAFLDAFEKVEAPYSVGWVDATARNGSLGRGILETATFSKETAEPRARLPHRQVPFDTPGFLLSAPIVRLFNKGYFFRVPGSGRTLTRSVRRFFFPLDQFANWNRLYGKRGFHQFQCVLPHRTAAMTLDTMLREIAASGLASPLAVLKKLGPGRAGIMSFPMEGYTLAVDLPNRGNVDSLLQRLTALTKEANGRIYLAKDSSVDAESLRKMYPDLPEFSAALSRADFAGYFETDLSRRLKLRGDK</sequence>
<dbReference type="PANTHER" id="PTHR43762:SF1">
    <property type="entry name" value="D-ARABINONO-1,4-LACTONE OXIDASE"/>
    <property type="match status" value="1"/>
</dbReference>
<dbReference type="InterPro" id="IPR006094">
    <property type="entry name" value="Oxid_FAD_bind_N"/>
</dbReference>
<dbReference type="KEGG" id="amaq:GO499_00015"/>
<gene>
    <name evidence="3" type="ORF">GO499_00015</name>
</gene>
<evidence type="ECO:0000259" key="2">
    <source>
        <dbReference type="PROSITE" id="PS51387"/>
    </source>
</evidence>
<reference evidence="3 4" key="1">
    <citation type="submission" date="2019-12" db="EMBL/GenBank/DDBJ databases">
        <title>Complete genome sequence of Algicella marina strain 9Alg 56(T) isolated from the red alga Tichocarpus crinitus.</title>
        <authorList>
            <person name="Kim S.-G."/>
            <person name="Nedashkovskaya O.I."/>
        </authorList>
    </citation>
    <scope>NUCLEOTIDE SEQUENCE [LARGE SCALE GENOMIC DNA]</scope>
    <source>
        <strain evidence="3 4">9Alg 56</strain>
    </source>
</reference>
<dbReference type="EMBL" id="CP046620">
    <property type="protein sequence ID" value="QHQ33672.1"/>
    <property type="molecule type" value="Genomic_DNA"/>
</dbReference>
<organism evidence="3 4">
    <name type="scientific">Algicella marina</name>
    <dbReference type="NCBI Taxonomy" id="2683284"/>
    <lineage>
        <taxon>Bacteria</taxon>
        <taxon>Pseudomonadati</taxon>
        <taxon>Pseudomonadota</taxon>
        <taxon>Alphaproteobacteria</taxon>
        <taxon>Rhodobacterales</taxon>
        <taxon>Paracoccaceae</taxon>
        <taxon>Algicella</taxon>
    </lineage>
</organism>
<dbReference type="RefSeq" id="WP_161860250.1">
    <property type="nucleotide sequence ID" value="NZ_CP046620.1"/>
</dbReference>
<evidence type="ECO:0000256" key="1">
    <source>
        <dbReference type="ARBA" id="ARBA00022827"/>
    </source>
</evidence>
<dbReference type="AlphaFoldDB" id="A0A6P1SZL0"/>
<feature type="domain" description="FAD-binding PCMH-type" evidence="2">
    <location>
        <begin position="2"/>
        <end position="172"/>
    </location>
</feature>
<dbReference type="GO" id="GO:0071949">
    <property type="term" value="F:FAD binding"/>
    <property type="evidence" value="ECO:0007669"/>
    <property type="project" value="InterPro"/>
</dbReference>
<evidence type="ECO:0000313" key="4">
    <source>
        <dbReference type="Proteomes" id="UP000464495"/>
    </source>
</evidence>
<proteinExistence type="predicted"/>
<dbReference type="InterPro" id="IPR036318">
    <property type="entry name" value="FAD-bd_PCMH-like_sf"/>
</dbReference>
<keyword evidence="1" id="KW-0274">FAD</keyword>
<dbReference type="Gene3D" id="3.30.465.10">
    <property type="match status" value="1"/>
</dbReference>
<dbReference type="InterPro" id="IPR010031">
    <property type="entry name" value="FAD_lactone_oxidase-like"/>
</dbReference>
<dbReference type="PANTHER" id="PTHR43762">
    <property type="entry name" value="L-GULONOLACTONE OXIDASE"/>
    <property type="match status" value="1"/>
</dbReference>
<dbReference type="GO" id="GO:0016899">
    <property type="term" value="F:oxidoreductase activity, acting on the CH-OH group of donors, oxygen as acceptor"/>
    <property type="evidence" value="ECO:0007669"/>
    <property type="project" value="InterPro"/>
</dbReference>
<accession>A0A6P1SZL0</accession>
<keyword evidence="4" id="KW-1185">Reference proteome</keyword>
<dbReference type="PROSITE" id="PS51387">
    <property type="entry name" value="FAD_PCMH"/>
    <property type="match status" value="1"/>
</dbReference>
<protein>
    <submittedName>
        <fullName evidence="3">FAD-binding protein</fullName>
    </submittedName>
</protein>
<dbReference type="InterPro" id="IPR016169">
    <property type="entry name" value="FAD-bd_PCMH_sub2"/>
</dbReference>
<dbReference type="InterPro" id="IPR016166">
    <property type="entry name" value="FAD-bd_PCMH"/>
</dbReference>
<keyword evidence="1" id="KW-0285">Flavoprotein</keyword>
<dbReference type="Pfam" id="PF01565">
    <property type="entry name" value="FAD_binding_4"/>
    <property type="match status" value="1"/>
</dbReference>